<evidence type="ECO:0000256" key="1">
    <source>
        <dbReference type="ARBA" id="ARBA00001936"/>
    </source>
</evidence>
<keyword evidence="11" id="KW-1185">Reference proteome</keyword>
<accession>A0ABP7IPL5</accession>
<evidence type="ECO:0000256" key="9">
    <source>
        <dbReference type="ARBA" id="ARBA00047746"/>
    </source>
</evidence>
<keyword evidence="7" id="KW-0342">GTP-binding</keyword>
<keyword evidence="8" id="KW-0464">Manganese</keyword>
<gene>
    <name evidence="10" type="ORF">GCM10022226_50430</name>
</gene>
<comment type="cofactor">
    <cofactor evidence="1">
        <name>Mn(2+)</name>
        <dbReference type="ChEBI" id="CHEBI:29035"/>
    </cofactor>
</comment>
<reference evidence="11" key="1">
    <citation type="journal article" date="2019" name="Int. J. Syst. Evol. Microbiol.">
        <title>The Global Catalogue of Microorganisms (GCM) 10K type strain sequencing project: providing services to taxonomists for standard genome sequencing and annotation.</title>
        <authorList>
            <consortium name="The Broad Institute Genomics Platform"/>
            <consortium name="The Broad Institute Genome Sequencing Center for Infectious Disease"/>
            <person name="Wu L."/>
            <person name="Ma J."/>
        </authorList>
    </citation>
    <scope>NUCLEOTIDE SEQUENCE [LARGE SCALE GENOMIC DNA]</scope>
    <source>
        <strain evidence="11">JCM 16908</strain>
    </source>
</reference>
<dbReference type="Gene3D" id="3.90.1860.10">
    <property type="entry name" value="tRNA-splicing ligase RtcB"/>
    <property type="match status" value="1"/>
</dbReference>
<comment type="catalytic activity">
    <reaction evidence="9">
        <text>a 3'-end 3'-phospho-ribonucleotide-RNA + a 5'-end dephospho-ribonucleoside-RNA + GTP = a ribonucleotidyl-ribonucleotide-RNA + GMP + diphosphate</text>
        <dbReference type="Rhea" id="RHEA:68076"/>
        <dbReference type="Rhea" id="RHEA-COMP:10463"/>
        <dbReference type="Rhea" id="RHEA-COMP:13936"/>
        <dbReference type="Rhea" id="RHEA-COMP:17355"/>
        <dbReference type="ChEBI" id="CHEBI:33019"/>
        <dbReference type="ChEBI" id="CHEBI:37565"/>
        <dbReference type="ChEBI" id="CHEBI:58115"/>
        <dbReference type="ChEBI" id="CHEBI:83062"/>
        <dbReference type="ChEBI" id="CHEBI:138284"/>
        <dbReference type="ChEBI" id="CHEBI:173118"/>
        <dbReference type="EC" id="6.5.1.8"/>
    </reaction>
</comment>
<comment type="caution">
    <text evidence="10">The sequence shown here is derived from an EMBL/GenBank/DDBJ whole genome shotgun (WGS) entry which is preliminary data.</text>
</comment>
<organism evidence="10 11">
    <name type="scientific">Sphaerisporangium flaviroseum</name>
    <dbReference type="NCBI Taxonomy" id="509199"/>
    <lineage>
        <taxon>Bacteria</taxon>
        <taxon>Bacillati</taxon>
        <taxon>Actinomycetota</taxon>
        <taxon>Actinomycetes</taxon>
        <taxon>Streptosporangiales</taxon>
        <taxon>Streptosporangiaceae</taxon>
        <taxon>Sphaerisporangium</taxon>
    </lineage>
</organism>
<dbReference type="InterPro" id="IPR036025">
    <property type="entry name" value="RtcB-like_sf"/>
</dbReference>
<keyword evidence="4" id="KW-0479">Metal-binding</keyword>
<evidence type="ECO:0000256" key="2">
    <source>
        <dbReference type="ARBA" id="ARBA00012726"/>
    </source>
</evidence>
<proteinExistence type="predicted"/>
<evidence type="ECO:0000256" key="8">
    <source>
        <dbReference type="ARBA" id="ARBA00023211"/>
    </source>
</evidence>
<evidence type="ECO:0000313" key="11">
    <source>
        <dbReference type="Proteomes" id="UP001500888"/>
    </source>
</evidence>
<evidence type="ECO:0000256" key="6">
    <source>
        <dbReference type="ARBA" id="ARBA00022800"/>
    </source>
</evidence>
<evidence type="ECO:0000256" key="3">
    <source>
        <dbReference type="ARBA" id="ARBA00022598"/>
    </source>
</evidence>
<dbReference type="SUPFAM" id="SSF103365">
    <property type="entry name" value="Hypothetical protein PH1602"/>
    <property type="match status" value="1"/>
</dbReference>
<evidence type="ECO:0000256" key="5">
    <source>
        <dbReference type="ARBA" id="ARBA00022741"/>
    </source>
</evidence>
<dbReference type="PANTHER" id="PTHR43749:SF2">
    <property type="entry name" value="RNA-SPLICING LIGASE RTCB"/>
    <property type="match status" value="1"/>
</dbReference>
<dbReference type="InterPro" id="IPR052915">
    <property type="entry name" value="RtcB-like"/>
</dbReference>
<dbReference type="PANTHER" id="PTHR43749">
    <property type="entry name" value="RNA-SPLICING LIGASE RTCB"/>
    <property type="match status" value="1"/>
</dbReference>
<evidence type="ECO:0000256" key="4">
    <source>
        <dbReference type="ARBA" id="ARBA00022723"/>
    </source>
</evidence>
<keyword evidence="6" id="KW-0692">RNA repair</keyword>
<name>A0ABP7IPL5_9ACTN</name>
<keyword evidence="5" id="KW-0547">Nucleotide-binding</keyword>
<dbReference type="Pfam" id="PF01139">
    <property type="entry name" value="RtcB"/>
    <property type="match status" value="1"/>
</dbReference>
<dbReference type="Proteomes" id="UP001500888">
    <property type="component" value="Unassembled WGS sequence"/>
</dbReference>
<protein>
    <recommendedName>
        <fullName evidence="2">3'-phosphate/5'-hydroxy nucleic acid ligase</fullName>
        <ecNumber evidence="2">6.5.1.8</ecNumber>
    </recommendedName>
</protein>
<dbReference type="InterPro" id="IPR001233">
    <property type="entry name" value="RtcB"/>
</dbReference>
<sequence>MWADPDEVESQAMQQLRNFANVPWTHGVAVMPDVHYGMGATVGAVIAMRDAVSPAAVGVDIGCGMSAVRTSLRVEDLPDNLPYLRGRLEQAIQVGFHAHKHPVDPARRPRQLVRGRCLHQAGRAGGPRTIRSGC</sequence>
<evidence type="ECO:0000256" key="7">
    <source>
        <dbReference type="ARBA" id="ARBA00023134"/>
    </source>
</evidence>
<keyword evidence="3" id="KW-0436">Ligase</keyword>
<dbReference type="EC" id="6.5.1.8" evidence="2"/>
<dbReference type="EMBL" id="BAAAZR010000019">
    <property type="protein sequence ID" value="GAA3823787.1"/>
    <property type="molecule type" value="Genomic_DNA"/>
</dbReference>
<evidence type="ECO:0000313" key="10">
    <source>
        <dbReference type="EMBL" id="GAA3823787.1"/>
    </source>
</evidence>